<evidence type="ECO:0000259" key="8">
    <source>
        <dbReference type="Pfam" id="PF10436"/>
    </source>
</evidence>
<evidence type="ECO:0000256" key="7">
    <source>
        <dbReference type="RuleBase" id="RU366032"/>
    </source>
</evidence>
<accession>A0A1E3NMY8</accession>
<dbReference type="EC" id="2.7.11.-" evidence="7"/>
<dbReference type="RefSeq" id="XP_019018590.1">
    <property type="nucleotide sequence ID" value="XM_019160822.1"/>
</dbReference>
<dbReference type="GO" id="GO:0004740">
    <property type="term" value="F:pyruvate dehydrogenase (acetyl-transferring) kinase activity"/>
    <property type="evidence" value="ECO:0007669"/>
    <property type="project" value="EnsemblFungi"/>
</dbReference>
<dbReference type="GO" id="GO:0010906">
    <property type="term" value="P:regulation of glucose metabolic process"/>
    <property type="evidence" value="ECO:0007669"/>
    <property type="project" value="TreeGrafter"/>
</dbReference>
<dbReference type="Proteomes" id="UP000094455">
    <property type="component" value="Unassembled WGS sequence"/>
</dbReference>
<dbReference type="GO" id="GO:0005759">
    <property type="term" value="C:mitochondrial matrix"/>
    <property type="evidence" value="ECO:0007669"/>
    <property type="project" value="UniProtKB-SubCell"/>
</dbReference>
<comment type="subcellular location">
    <subcellularLocation>
        <location evidence="7">Mitochondrion matrix</location>
    </subcellularLocation>
</comment>
<keyword evidence="2 7" id="KW-0808">Transferase</keyword>
<dbReference type="InterPro" id="IPR036784">
    <property type="entry name" value="AK/P_DHK_N_sf"/>
</dbReference>
<evidence type="ECO:0000256" key="2">
    <source>
        <dbReference type="ARBA" id="ARBA00022679"/>
    </source>
</evidence>
<dbReference type="Pfam" id="PF10436">
    <property type="entry name" value="BCDHK_Adom3"/>
    <property type="match status" value="1"/>
</dbReference>
<evidence type="ECO:0000256" key="4">
    <source>
        <dbReference type="ARBA" id="ARBA00022777"/>
    </source>
</evidence>
<keyword evidence="10" id="KW-1185">Reference proteome</keyword>
<dbReference type="GO" id="GO:0005524">
    <property type="term" value="F:ATP binding"/>
    <property type="evidence" value="ECO:0007669"/>
    <property type="project" value="UniProtKB-UniRule"/>
</dbReference>
<proteinExistence type="inferred from homology"/>
<dbReference type="Gene3D" id="1.20.140.20">
    <property type="entry name" value="Alpha-ketoacid/pyruvate dehydrogenase kinase, N-terminal domain"/>
    <property type="match status" value="1"/>
</dbReference>
<evidence type="ECO:0000256" key="3">
    <source>
        <dbReference type="ARBA" id="ARBA00022741"/>
    </source>
</evidence>
<sequence>MRSQKAALEELAHNINRLQPFHPGSLILNEQHFYQNSILLGWSQKNAHPVTLRHLANFGRKMTSEKILASANFVRTELPIRLSLKIKELQSLPYQVISNYHLNQVYQSYYHCFNAFRRVEKIETLEDNEDFCDFVKNMLDDHLIVLPHLMMGALEVSILKIMSQSDLDKFMSSMVRSRISRRVIMDQHTSMSKTFMESLRLQKDDDGGDNDIKPPDYIGEAFQLCSTHEHLKLSYNMIINFLQGLYPNMQMPELVINGDDLKFQFMTNHLSYIFTEILRNSLRSTIEQFIKLNGRDRGFAQMSPPPVCVEITDTKYEMTFKISDQGGGIPLEKLESVWSFGKSPELAKRYLDSFHALPGLDLPTRLPIIEHQYFQKRSEHEMKRPEKLAGMLDNIGQMEMSSSQNKNSMLKSLASRPFEYTLGVSLPMCKVYTDYWNGVLEMCSVEGYGSDVFLKLQKLGHRDERLQLDKA</sequence>
<evidence type="ECO:0000256" key="5">
    <source>
        <dbReference type="ARBA" id="ARBA00022840"/>
    </source>
</evidence>
<gene>
    <name evidence="9" type="ORF">PICMEDRAFT_15425</name>
</gene>
<evidence type="ECO:0000256" key="1">
    <source>
        <dbReference type="ARBA" id="ARBA00006155"/>
    </source>
</evidence>
<dbReference type="EMBL" id="KV454002">
    <property type="protein sequence ID" value="ODQ47477.1"/>
    <property type="molecule type" value="Genomic_DNA"/>
</dbReference>
<dbReference type="InterPro" id="IPR036890">
    <property type="entry name" value="HATPase_C_sf"/>
</dbReference>
<keyword evidence="5 7" id="KW-0067">ATP-binding</keyword>
<evidence type="ECO:0000313" key="10">
    <source>
        <dbReference type="Proteomes" id="UP000094455"/>
    </source>
</evidence>
<dbReference type="OrthoDB" id="407390at2759"/>
<organism evidence="9 10">
    <name type="scientific">Pichia membranifaciens NRRL Y-2026</name>
    <dbReference type="NCBI Taxonomy" id="763406"/>
    <lineage>
        <taxon>Eukaryota</taxon>
        <taxon>Fungi</taxon>
        <taxon>Dikarya</taxon>
        <taxon>Ascomycota</taxon>
        <taxon>Saccharomycotina</taxon>
        <taxon>Pichiomycetes</taxon>
        <taxon>Pichiales</taxon>
        <taxon>Pichiaceae</taxon>
        <taxon>Pichia</taxon>
    </lineage>
</organism>
<dbReference type="STRING" id="763406.A0A1E3NMY8"/>
<protein>
    <recommendedName>
        <fullName evidence="7">Protein-serine/threonine kinase</fullName>
        <ecNumber evidence="7">2.7.11.-</ecNumber>
    </recommendedName>
</protein>
<name>A0A1E3NMY8_9ASCO</name>
<keyword evidence="4 7" id="KW-0418">Kinase</keyword>
<comment type="similarity">
    <text evidence="1 7">Belongs to the PDK/BCKDK protein kinase family.</text>
</comment>
<keyword evidence="6 7" id="KW-0496">Mitochondrion</keyword>
<feature type="domain" description="Branched-chain alpha-ketoacid dehydrogenase kinase/Pyruvate dehydrogenase kinase N-terminal" evidence="8">
    <location>
        <begin position="49"/>
        <end position="219"/>
    </location>
</feature>
<evidence type="ECO:0000313" key="9">
    <source>
        <dbReference type="EMBL" id="ODQ47477.1"/>
    </source>
</evidence>
<dbReference type="SUPFAM" id="SSF69012">
    <property type="entry name" value="alpha-ketoacid dehydrogenase kinase, N-terminal domain"/>
    <property type="match status" value="1"/>
</dbReference>
<dbReference type="PANTHER" id="PTHR11947">
    <property type="entry name" value="PYRUVATE DEHYDROGENASE KINASE"/>
    <property type="match status" value="1"/>
</dbReference>
<dbReference type="Gene3D" id="3.30.565.10">
    <property type="entry name" value="Histidine kinase-like ATPase, C-terminal domain"/>
    <property type="match status" value="1"/>
</dbReference>
<keyword evidence="3 7" id="KW-0547">Nucleotide-binding</keyword>
<reference evidence="9 10" key="1">
    <citation type="journal article" date="2016" name="Proc. Natl. Acad. Sci. U.S.A.">
        <title>Comparative genomics of biotechnologically important yeasts.</title>
        <authorList>
            <person name="Riley R."/>
            <person name="Haridas S."/>
            <person name="Wolfe K.H."/>
            <person name="Lopes M.R."/>
            <person name="Hittinger C.T."/>
            <person name="Goeker M."/>
            <person name="Salamov A.A."/>
            <person name="Wisecaver J.H."/>
            <person name="Long T.M."/>
            <person name="Calvey C.H."/>
            <person name="Aerts A.L."/>
            <person name="Barry K.W."/>
            <person name="Choi C."/>
            <person name="Clum A."/>
            <person name="Coughlan A.Y."/>
            <person name="Deshpande S."/>
            <person name="Douglass A.P."/>
            <person name="Hanson S.J."/>
            <person name="Klenk H.-P."/>
            <person name="LaButti K.M."/>
            <person name="Lapidus A."/>
            <person name="Lindquist E.A."/>
            <person name="Lipzen A.M."/>
            <person name="Meier-Kolthoff J.P."/>
            <person name="Ohm R.A."/>
            <person name="Otillar R.P."/>
            <person name="Pangilinan J.L."/>
            <person name="Peng Y."/>
            <person name="Rokas A."/>
            <person name="Rosa C.A."/>
            <person name="Scheuner C."/>
            <person name="Sibirny A.A."/>
            <person name="Slot J.C."/>
            <person name="Stielow J.B."/>
            <person name="Sun H."/>
            <person name="Kurtzman C.P."/>
            <person name="Blackwell M."/>
            <person name="Grigoriev I.V."/>
            <person name="Jeffries T.W."/>
        </authorList>
    </citation>
    <scope>NUCLEOTIDE SEQUENCE [LARGE SCALE GENOMIC DNA]</scope>
    <source>
        <strain evidence="9 10">NRRL Y-2026</strain>
    </source>
</reference>
<dbReference type="InterPro" id="IPR039028">
    <property type="entry name" value="BCKD/PDK"/>
</dbReference>
<evidence type="ECO:0000256" key="6">
    <source>
        <dbReference type="ARBA" id="ARBA00023128"/>
    </source>
</evidence>
<dbReference type="SUPFAM" id="SSF55874">
    <property type="entry name" value="ATPase domain of HSP90 chaperone/DNA topoisomerase II/histidine kinase"/>
    <property type="match status" value="1"/>
</dbReference>
<dbReference type="GO" id="GO:1901524">
    <property type="term" value="P:regulation of mitophagy"/>
    <property type="evidence" value="ECO:0007669"/>
    <property type="project" value="EnsemblFungi"/>
</dbReference>
<dbReference type="PANTHER" id="PTHR11947:SF25">
    <property type="entry name" value="[PYRUVATE DEHYDROGENASE (ACETYL-TRANSFERRING)] KINASE 2, MITOCHONDRIAL"/>
    <property type="match status" value="1"/>
</dbReference>
<dbReference type="GeneID" id="30177509"/>
<dbReference type="AlphaFoldDB" id="A0A1E3NMY8"/>
<dbReference type="InterPro" id="IPR018955">
    <property type="entry name" value="BCDHK/PDK_N"/>
</dbReference>